<keyword evidence="7" id="KW-1185">Reference proteome</keyword>
<comment type="similarity">
    <text evidence="1 4">Belongs to the glycosyl hydrolase 43 family.</text>
</comment>
<dbReference type="GO" id="GO:0005975">
    <property type="term" value="P:carbohydrate metabolic process"/>
    <property type="evidence" value="ECO:0007669"/>
    <property type="project" value="InterPro"/>
</dbReference>
<evidence type="ECO:0000256" key="3">
    <source>
        <dbReference type="ARBA" id="ARBA00023295"/>
    </source>
</evidence>
<evidence type="ECO:0000256" key="1">
    <source>
        <dbReference type="ARBA" id="ARBA00009865"/>
    </source>
</evidence>
<name>A0A7H0H5D0_9ACTN</name>
<sequence length="485" mass="52771">MTFHNLTPAIPGFYSDPTWCVGPDGVYLAHSSFEYFPGAPVFRSTDLVAWEQVGNVIDRPDQLDLATFAGASAGIYGSTLRHHDGRFWFVTTNIGEFMRGQLIFHAEDAAGPWSDPVAVEGTLGIDPDLVWTDDGDCLLTWNHFHGDGRGQVRIDPLTGARLSEIRHVWPGTGTMKAPEGPHLYHVGDWWYVLLAEGGTEKGHSVTIARASRPDAAPDEWEPHPANPILTHRSTDHPVQSVGHADLIEYEGRWWACYHGVRPQGRTPSWHLIGRETFICPVEWVDGWPVFREDLAVAHPFDTALTDDFTAAPSPRWVVPQGDLSHATPGPEGLALDPGRPLVIRVQDLEWTAEATFDVASGTGRLLVYLDDDHWYSIEAGDGRVRALGQAGPFTTIFGEAGLPAGPTVTLRLSAALPEQGPRPADAPDLISMSVVDGDAVATLATVDGRYVSTEVASGFTGRTVGVQALDGAVTVRLFRYWPGQA</sequence>
<feature type="domain" description="Beta-xylosidase C-terminal Concanavalin A-like" evidence="5">
    <location>
        <begin position="342"/>
        <end position="471"/>
    </location>
</feature>
<dbReference type="InterPro" id="IPR041542">
    <property type="entry name" value="GH43_C2"/>
</dbReference>
<dbReference type="SUPFAM" id="SSF75005">
    <property type="entry name" value="Arabinanase/levansucrase/invertase"/>
    <property type="match status" value="1"/>
</dbReference>
<evidence type="ECO:0000259" key="5">
    <source>
        <dbReference type="Pfam" id="PF17851"/>
    </source>
</evidence>
<dbReference type="Gene3D" id="2.115.10.20">
    <property type="entry name" value="Glycosyl hydrolase domain, family 43"/>
    <property type="match status" value="1"/>
</dbReference>
<evidence type="ECO:0000313" key="7">
    <source>
        <dbReference type="Proteomes" id="UP000516117"/>
    </source>
</evidence>
<proteinExistence type="inferred from homology"/>
<evidence type="ECO:0000256" key="4">
    <source>
        <dbReference type="RuleBase" id="RU361187"/>
    </source>
</evidence>
<dbReference type="PANTHER" id="PTHR42812:SF12">
    <property type="entry name" value="BETA-XYLOSIDASE-RELATED"/>
    <property type="match status" value="1"/>
</dbReference>
<dbReference type="GO" id="GO:0004553">
    <property type="term" value="F:hydrolase activity, hydrolyzing O-glycosyl compounds"/>
    <property type="evidence" value="ECO:0007669"/>
    <property type="project" value="InterPro"/>
</dbReference>
<dbReference type="InterPro" id="IPR023296">
    <property type="entry name" value="Glyco_hydro_beta-prop_sf"/>
</dbReference>
<evidence type="ECO:0000313" key="6">
    <source>
        <dbReference type="EMBL" id="QNP55746.1"/>
    </source>
</evidence>
<dbReference type="RefSeq" id="WP_187720875.1">
    <property type="nucleotide sequence ID" value="NZ_BAABBL010000005.1"/>
</dbReference>
<dbReference type="SUPFAM" id="SSF49899">
    <property type="entry name" value="Concanavalin A-like lectins/glucanases"/>
    <property type="match status" value="1"/>
</dbReference>
<dbReference type="InterPro" id="IPR051795">
    <property type="entry name" value="Glycosyl_Hydrlase_43"/>
</dbReference>
<dbReference type="Pfam" id="PF04616">
    <property type="entry name" value="Glyco_hydro_43"/>
    <property type="match status" value="1"/>
</dbReference>
<organism evidence="6 7">
    <name type="scientific">Tessaracoccus defluvii</name>
    <dbReference type="NCBI Taxonomy" id="1285901"/>
    <lineage>
        <taxon>Bacteria</taxon>
        <taxon>Bacillati</taxon>
        <taxon>Actinomycetota</taxon>
        <taxon>Actinomycetes</taxon>
        <taxon>Propionibacteriales</taxon>
        <taxon>Propionibacteriaceae</taxon>
        <taxon>Tessaracoccus</taxon>
    </lineage>
</organism>
<evidence type="ECO:0000256" key="2">
    <source>
        <dbReference type="ARBA" id="ARBA00022801"/>
    </source>
</evidence>
<dbReference type="AlphaFoldDB" id="A0A7H0H5D0"/>
<keyword evidence="2 4" id="KW-0378">Hydrolase</keyword>
<gene>
    <name evidence="6" type="ORF">H9L22_16635</name>
</gene>
<dbReference type="Pfam" id="PF17851">
    <property type="entry name" value="GH43_C2"/>
    <property type="match status" value="1"/>
</dbReference>
<dbReference type="PANTHER" id="PTHR42812">
    <property type="entry name" value="BETA-XYLOSIDASE"/>
    <property type="match status" value="1"/>
</dbReference>
<dbReference type="EMBL" id="CP060789">
    <property type="protein sequence ID" value="QNP55746.1"/>
    <property type="molecule type" value="Genomic_DNA"/>
</dbReference>
<dbReference type="InterPro" id="IPR013320">
    <property type="entry name" value="ConA-like_dom_sf"/>
</dbReference>
<keyword evidence="3 4" id="KW-0326">Glycosidase</keyword>
<dbReference type="Proteomes" id="UP000516117">
    <property type="component" value="Chromosome"/>
</dbReference>
<dbReference type="InterPro" id="IPR006710">
    <property type="entry name" value="Glyco_hydro_43"/>
</dbReference>
<reference evidence="6 7" key="1">
    <citation type="submission" date="2020-08" db="EMBL/GenBank/DDBJ databases">
        <title>Genome sequence of Tessaracoccus defluvii JCM 17540T.</title>
        <authorList>
            <person name="Hyun D.-W."/>
            <person name="Bae J.-W."/>
        </authorList>
    </citation>
    <scope>NUCLEOTIDE SEQUENCE [LARGE SCALE GENOMIC DNA]</scope>
    <source>
        <strain evidence="6 7">JCM 17540</strain>
    </source>
</reference>
<accession>A0A7H0H5D0</accession>
<dbReference type="KEGG" id="tdf:H9L22_16635"/>
<dbReference type="Gene3D" id="2.60.120.200">
    <property type="match status" value="1"/>
</dbReference>
<dbReference type="CDD" id="cd18617">
    <property type="entry name" value="GH43_XynB-like"/>
    <property type="match status" value="1"/>
</dbReference>
<protein>
    <submittedName>
        <fullName evidence="6">Family 43 glycosylhydrolase</fullName>
    </submittedName>
</protein>